<feature type="compositionally biased region" description="Basic and acidic residues" evidence="1">
    <location>
        <begin position="8"/>
        <end position="23"/>
    </location>
</feature>
<name>A0A8T0PAC5_PANVG</name>
<evidence type="ECO:0000313" key="3">
    <source>
        <dbReference type="Proteomes" id="UP000823388"/>
    </source>
</evidence>
<feature type="region of interest" description="Disordered" evidence="1">
    <location>
        <begin position="1"/>
        <end position="51"/>
    </location>
</feature>
<evidence type="ECO:0000313" key="2">
    <source>
        <dbReference type="EMBL" id="KAG2557835.1"/>
    </source>
</evidence>
<accession>A0A8T0PAC5</accession>
<proteinExistence type="predicted"/>
<organism evidence="2 3">
    <name type="scientific">Panicum virgatum</name>
    <name type="common">Blackwell switchgrass</name>
    <dbReference type="NCBI Taxonomy" id="38727"/>
    <lineage>
        <taxon>Eukaryota</taxon>
        <taxon>Viridiplantae</taxon>
        <taxon>Streptophyta</taxon>
        <taxon>Embryophyta</taxon>
        <taxon>Tracheophyta</taxon>
        <taxon>Spermatophyta</taxon>
        <taxon>Magnoliopsida</taxon>
        <taxon>Liliopsida</taxon>
        <taxon>Poales</taxon>
        <taxon>Poaceae</taxon>
        <taxon>PACMAD clade</taxon>
        <taxon>Panicoideae</taxon>
        <taxon>Panicodae</taxon>
        <taxon>Paniceae</taxon>
        <taxon>Panicinae</taxon>
        <taxon>Panicum</taxon>
        <taxon>Panicum sect. Hiantes</taxon>
    </lineage>
</organism>
<dbReference type="EMBL" id="CM029052">
    <property type="protein sequence ID" value="KAG2557835.1"/>
    <property type="molecule type" value="Genomic_DNA"/>
</dbReference>
<gene>
    <name evidence="2" type="ORF">PVAP13_8NG226001</name>
</gene>
<protein>
    <submittedName>
        <fullName evidence="2">Uncharacterized protein</fullName>
    </submittedName>
</protein>
<sequence length="121" mass="12765">MLRLPVSKRREGKGEVEWRDARAKKPPPARPPARPPAGTVELQPVTPASRSRRQCGRVFLAGHGPEFEGAAGRAREGAARPGAADCLGRPQPAGRGLRLEATGAALVGLRWRKAGGAEGFS</sequence>
<comment type="caution">
    <text evidence="2">The sequence shown here is derived from an EMBL/GenBank/DDBJ whole genome shotgun (WGS) entry which is preliminary data.</text>
</comment>
<keyword evidence="3" id="KW-1185">Reference proteome</keyword>
<evidence type="ECO:0000256" key="1">
    <source>
        <dbReference type="SAM" id="MobiDB-lite"/>
    </source>
</evidence>
<dbReference type="Proteomes" id="UP000823388">
    <property type="component" value="Chromosome 8N"/>
</dbReference>
<dbReference type="AlphaFoldDB" id="A0A8T0PAC5"/>
<reference evidence="2" key="1">
    <citation type="submission" date="2020-05" db="EMBL/GenBank/DDBJ databases">
        <title>WGS assembly of Panicum virgatum.</title>
        <authorList>
            <person name="Lovell J.T."/>
            <person name="Jenkins J."/>
            <person name="Shu S."/>
            <person name="Juenger T.E."/>
            <person name="Schmutz J."/>
        </authorList>
    </citation>
    <scope>NUCLEOTIDE SEQUENCE</scope>
    <source>
        <strain evidence="2">AP13</strain>
    </source>
</reference>